<accession>X7ZZG5</accession>
<organism evidence="1">
    <name type="scientific">Mycobacterium xenopi 4042</name>
    <dbReference type="NCBI Taxonomy" id="1299334"/>
    <lineage>
        <taxon>Bacteria</taxon>
        <taxon>Bacillati</taxon>
        <taxon>Actinomycetota</taxon>
        <taxon>Actinomycetes</taxon>
        <taxon>Mycobacteriales</taxon>
        <taxon>Mycobacteriaceae</taxon>
        <taxon>Mycobacterium</taxon>
    </lineage>
</organism>
<dbReference type="GO" id="GO:0004321">
    <property type="term" value="F:fatty-acyl-CoA synthase activity"/>
    <property type="evidence" value="ECO:0007669"/>
    <property type="project" value="UniProtKB-EC"/>
</dbReference>
<keyword evidence="1" id="KW-0012">Acyltransferase</keyword>
<gene>
    <name evidence="1" type="ORF">I553_6682</name>
</gene>
<reference evidence="1" key="1">
    <citation type="submission" date="2014-01" db="EMBL/GenBank/DDBJ databases">
        <authorList>
            <person name="Brown-Elliot B."/>
            <person name="Wallace R."/>
            <person name="Lenaerts A."/>
            <person name="Ordway D."/>
            <person name="DeGroote M.A."/>
            <person name="Parker T."/>
            <person name="Sizemore C."/>
            <person name="Tallon L.J."/>
            <person name="Sadzewicz L.K."/>
            <person name="Sengamalay N."/>
            <person name="Fraser C.M."/>
            <person name="Hine E."/>
            <person name="Shefchek K.A."/>
            <person name="Das S.P."/>
            <person name="Tettelin H."/>
        </authorList>
    </citation>
    <scope>NUCLEOTIDE SEQUENCE [LARGE SCALE GENOMIC DNA]</scope>
    <source>
        <strain evidence="1">4042</strain>
    </source>
</reference>
<sequence length="228" mass="24226">MLVLGGGESRDLHLPEDADVIDMEKIDPDAVELPAWYRQNPGLARDLAFIGFTTTASGELVAKQITNYRWALSAFGTASTAALARGHRVLPDPLHHESGLLVSLGARLGGARIALSRGRARTVRRRGPAVRGHRGVLYLGDVARGCRRPGICLARQPPCAAVHRLGDANGLVAARHRRLRPAHVVEFFATTDGQAVLANVSGAKIGSKAARCRAPGTLSWAPTTPSTT</sequence>
<evidence type="ECO:0000313" key="1">
    <source>
        <dbReference type="EMBL" id="EUA24113.1"/>
    </source>
</evidence>
<dbReference type="AlphaFoldDB" id="X7ZZG5"/>
<dbReference type="EC" id="2.3.1.86" evidence="1"/>
<dbReference type="PATRIC" id="fig|1299334.3.peg.6801"/>
<keyword evidence="1" id="KW-0808">Transferase</keyword>
<name>X7ZZG5_MYCXE</name>
<protein>
    <submittedName>
        <fullName evidence="1">Acyl-CoA synthetase domain protein</fullName>
        <ecNumber evidence="1">2.3.1.86</ecNumber>
    </submittedName>
</protein>
<dbReference type="EMBL" id="JAOB01000065">
    <property type="protein sequence ID" value="EUA24113.1"/>
    <property type="molecule type" value="Genomic_DNA"/>
</dbReference>
<comment type="caution">
    <text evidence="1">The sequence shown here is derived from an EMBL/GenBank/DDBJ whole genome shotgun (WGS) entry which is preliminary data.</text>
</comment>
<proteinExistence type="predicted"/>